<protein>
    <recommendedName>
        <fullName evidence="6">NB-ARC domain-containing protein</fullName>
    </recommendedName>
</protein>
<dbReference type="PANTHER" id="PTHR11017">
    <property type="entry name" value="LEUCINE-RICH REPEAT-CONTAINING PROTEIN"/>
    <property type="match status" value="1"/>
</dbReference>
<dbReference type="InterPro" id="IPR058192">
    <property type="entry name" value="WHD_ROQ1-like"/>
</dbReference>
<dbReference type="InterPro" id="IPR027417">
    <property type="entry name" value="P-loop_NTPase"/>
</dbReference>
<keyword evidence="1" id="KW-0433">Leucine-rich repeat</keyword>
<gene>
    <name evidence="4" type="ORF">KI387_020571</name>
</gene>
<dbReference type="GO" id="GO:0006952">
    <property type="term" value="P:defense response"/>
    <property type="evidence" value="ECO:0007669"/>
    <property type="project" value="InterPro"/>
</dbReference>
<accession>A0AA38LF60</accession>
<evidence type="ECO:0000256" key="1">
    <source>
        <dbReference type="ARBA" id="ARBA00022614"/>
    </source>
</evidence>
<keyword evidence="5" id="KW-1185">Reference proteome</keyword>
<dbReference type="Gene3D" id="3.40.50.300">
    <property type="entry name" value="P-loop containing nucleotide triphosphate hydrolases"/>
    <property type="match status" value="1"/>
</dbReference>
<dbReference type="InterPro" id="IPR044974">
    <property type="entry name" value="Disease_R_plants"/>
</dbReference>
<dbReference type="PRINTS" id="PR00364">
    <property type="entry name" value="DISEASERSIST"/>
</dbReference>
<dbReference type="Pfam" id="PF00931">
    <property type="entry name" value="NB-ARC"/>
    <property type="match status" value="1"/>
</dbReference>
<feature type="non-terminal residue" evidence="4">
    <location>
        <position position="356"/>
    </location>
</feature>
<dbReference type="GO" id="GO:0043531">
    <property type="term" value="F:ADP binding"/>
    <property type="evidence" value="ECO:0007669"/>
    <property type="project" value="InterPro"/>
</dbReference>
<proteinExistence type="predicted"/>
<evidence type="ECO:0000313" key="4">
    <source>
        <dbReference type="EMBL" id="KAH9318802.1"/>
    </source>
</evidence>
<dbReference type="InterPro" id="IPR036390">
    <property type="entry name" value="WH_DNA-bd_sf"/>
</dbReference>
<dbReference type="Pfam" id="PF23282">
    <property type="entry name" value="WHD_ROQ1"/>
    <property type="match status" value="1"/>
</dbReference>
<evidence type="ECO:0000259" key="3">
    <source>
        <dbReference type="Pfam" id="PF23282"/>
    </source>
</evidence>
<reference evidence="4 5" key="1">
    <citation type="journal article" date="2021" name="Nat. Plants">
        <title>The Taxus genome provides insights into paclitaxel biosynthesis.</title>
        <authorList>
            <person name="Xiong X."/>
            <person name="Gou J."/>
            <person name="Liao Q."/>
            <person name="Li Y."/>
            <person name="Zhou Q."/>
            <person name="Bi G."/>
            <person name="Li C."/>
            <person name="Du R."/>
            <person name="Wang X."/>
            <person name="Sun T."/>
            <person name="Guo L."/>
            <person name="Liang H."/>
            <person name="Lu P."/>
            <person name="Wu Y."/>
            <person name="Zhang Z."/>
            <person name="Ro D.K."/>
            <person name="Shang Y."/>
            <person name="Huang S."/>
            <person name="Yan J."/>
        </authorList>
    </citation>
    <scope>NUCLEOTIDE SEQUENCE [LARGE SCALE GENOMIC DNA]</scope>
    <source>
        <strain evidence="4">Ta-2019</strain>
    </source>
</reference>
<name>A0AA38LF60_TAXCH</name>
<sequence length="356" mass="40013">MFVLEKEEEEMKQIRRTKGSDEGRLLKSIVNCVLKHMNKVQLEVAKHSVGLDKVVHDFAKSALESFQSHYDVKIGGIVGMGGSGKTTLAKEIYNRKSSSFDRCSFIFDGPEAATKKDRHNKQKMLLQDLGFKDTDLSFDNVEKGKGVLASRLRSLSVFIILDDIDNQDQLKALLPGIDGFGSGSIIIVTSRKFGVLTSWGISSIYKMKGLGMGHASQLLCWHTFLLSFPLNGFEDLVERFLNICNGLGGQLYGKEKDYWESQLNKISRLLPKDIQGTLQISYGALHDEERKIFLDIACFFIGEEKSLAIAVWDGSAWSGLHNLEILVNKCLVEFDAKNCKRMHDHLRDSRKEISIT</sequence>
<evidence type="ECO:0000259" key="2">
    <source>
        <dbReference type="Pfam" id="PF00931"/>
    </source>
</evidence>
<dbReference type="AlphaFoldDB" id="A0AA38LF60"/>
<dbReference type="EMBL" id="JAHRHJ020000004">
    <property type="protein sequence ID" value="KAH9318802.1"/>
    <property type="molecule type" value="Genomic_DNA"/>
</dbReference>
<evidence type="ECO:0008006" key="6">
    <source>
        <dbReference type="Google" id="ProtNLM"/>
    </source>
</evidence>
<organism evidence="4 5">
    <name type="scientific">Taxus chinensis</name>
    <name type="common">Chinese yew</name>
    <name type="synonym">Taxus wallichiana var. chinensis</name>
    <dbReference type="NCBI Taxonomy" id="29808"/>
    <lineage>
        <taxon>Eukaryota</taxon>
        <taxon>Viridiplantae</taxon>
        <taxon>Streptophyta</taxon>
        <taxon>Embryophyta</taxon>
        <taxon>Tracheophyta</taxon>
        <taxon>Spermatophyta</taxon>
        <taxon>Pinopsida</taxon>
        <taxon>Pinidae</taxon>
        <taxon>Conifers II</taxon>
        <taxon>Cupressales</taxon>
        <taxon>Taxaceae</taxon>
        <taxon>Taxus</taxon>
    </lineage>
</organism>
<evidence type="ECO:0000313" key="5">
    <source>
        <dbReference type="Proteomes" id="UP000824469"/>
    </source>
</evidence>
<dbReference type="SUPFAM" id="SSF46785">
    <property type="entry name" value="Winged helix' DNA-binding domain"/>
    <property type="match status" value="1"/>
</dbReference>
<dbReference type="InterPro" id="IPR002182">
    <property type="entry name" value="NB-ARC"/>
</dbReference>
<dbReference type="Proteomes" id="UP000824469">
    <property type="component" value="Unassembled WGS sequence"/>
</dbReference>
<feature type="domain" description="NB-ARC" evidence="2">
    <location>
        <begin position="69"/>
        <end position="220"/>
    </location>
</feature>
<dbReference type="OMA" id="MSNICIN"/>
<dbReference type="SUPFAM" id="SSF52540">
    <property type="entry name" value="P-loop containing nucleoside triphosphate hydrolases"/>
    <property type="match status" value="1"/>
</dbReference>
<comment type="caution">
    <text evidence="4">The sequence shown here is derived from an EMBL/GenBank/DDBJ whole genome shotgun (WGS) entry which is preliminary data.</text>
</comment>
<feature type="domain" description="Disease resistance protein Roq1-like winged-helix" evidence="3">
    <location>
        <begin position="288"/>
        <end position="353"/>
    </location>
</feature>
<dbReference type="PANTHER" id="PTHR11017:SF385">
    <property type="entry name" value="DISEASE RESISTANCE PROTEIN (TIR-NBS-LRR CLASS)-RELATED"/>
    <property type="match status" value="1"/>
</dbReference>